<dbReference type="GO" id="GO:0010629">
    <property type="term" value="P:negative regulation of gene expression"/>
    <property type="evidence" value="ECO:0007669"/>
    <property type="project" value="UniProtKB-ARBA"/>
</dbReference>
<dbReference type="InterPro" id="IPR047021">
    <property type="entry name" value="REXO1/3/4-like"/>
</dbReference>
<dbReference type="SMART" id="SM00479">
    <property type="entry name" value="EXOIII"/>
    <property type="match status" value="1"/>
</dbReference>
<name>A0A8H7R1H4_9FUNG</name>
<dbReference type="GO" id="GO:0004527">
    <property type="term" value="F:exonuclease activity"/>
    <property type="evidence" value="ECO:0007669"/>
    <property type="project" value="UniProtKB-KW"/>
</dbReference>
<sequence length="606" mass="69161">MSSSSVSEAANTTISKRLLVPSMSEEIDTKKPRIDDDELKLTAKQKKKAAKARKLGMSYQVVDDELVIQPKLFFKQFNDFASMKDARNLMLTALAPKGKQARLAEIPDFPGVAPVKKAIIMDVPIFDPFEMGLPIEARNVSKTESPDVYEQLKADPLYTYIKQMDDDEKEILGLISAAGFDQYKRVHDRFLDLLEVPLSKGEIKKKREEEDKDPDQKRAIVPEILIMSKEELRMEDFPIPTSLDPNSILEDGWVDTLPGTGLEPKKLVALDCEMCKTVNGYAVTRVALVDRENNQLINELVKPNEEITDYVTHISGVDEKSLIGINTTLADIQKKIQRFVDGDTILVGHGLVNDMKCLKMRHPYIIDTAVIYHHKNGPPYKPSLRDLTVRYLKRTIQIKDEDKKPGEDKGHDPCEDAIASLELLERKLRYGINYGLAGLSQVETIIDFLKRSNQQGAVIECNADLSLLMKKKLAENNSEVYCSKGNDEQVAQKVIDQHKHRDLVIARFNLPQKSEQDRRIAFFSLFEKIYQEMEPNTAYCITTGYRSNKQREKLREKRVEYKKKLKKVGLADIPMEERWSIEDEHLLEKVADETRRGFIFASIKNS</sequence>
<dbReference type="AlphaFoldDB" id="A0A8H7R1H4"/>
<proteinExistence type="inferred from homology"/>
<keyword evidence="4" id="KW-0378">Hydrolase</keyword>
<evidence type="ECO:0000259" key="7">
    <source>
        <dbReference type="SMART" id="SM00479"/>
    </source>
</evidence>
<evidence type="ECO:0000256" key="4">
    <source>
        <dbReference type="ARBA" id="ARBA00022801"/>
    </source>
</evidence>
<comment type="caution">
    <text evidence="8">The sequence shown here is derived from an EMBL/GenBank/DDBJ whole genome shotgun (WGS) entry which is preliminary data.</text>
</comment>
<reference evidence="8" key="1">
    <citation type="submission" date="2020-12" db="EMBL/GenBank/DDBJ databases">
        <title>Metabolic potential, ecology and presence of endohyphal bacteria is reflected in genomic diversity of Mucoromycotina.</title>
        <authorList>
            <person name="Muszewska A."/>
            <person name="Okrasinska A."/>
            <person name="Steczkiewicz K."/>
            <person name="Drgas O."/>
            <person name="Orlowska M."/>
            <person name="Perlinska-Lenart U."/>
            <person name="Aleksandrzak-Piekarczyk T."/>
            <person name="Szatraj K."/>
            <person name="Zielenkiewicz U."/>
            <person name="Pilsyk S."/>
            <person name="Malc E."/>
            <person name="Mieczkowski P."/>
            <person name="Kruszewska J.S."/>
            <person name="Biernat P."/>
            <person name="Pawlowska J."/>
        </authorList>
    </citation>
    <scope>NUCLEOTIDE SEQUENCE</scope>
    <source>
        <strain evidence="8">CBS 226.32</strain>
    </source>
</reference>
<feature type="domain" description="Exonuclease" evidence="7">
    <location>
        <begin position="266"/>
        <end position="433"/>
    </location>
</feature>
<evidence type="ECO:0000256" key="3">
    <source>
        <dbReference type="ARBA" id="ARBA00022722"/>
    </source>
</evidence>
<keyword evidence="3" id="KW-0540">Nuclease</keyword>
<evidence type="ECO:0000256" key="6">
    <source>
        <dbReference type="ARBA" id="ARBA00023242"/>
    </source>
</evidence>
<keyword evidence="5" id="KW-0269">Exonuclease</keyword>
<dbReference type="Gene3D" id="3.30.420.10">
    <property type="entry name" value="Ribonuclease H-like superfamily/Ribonuclease H"/>
    <property type="match status" value="1"/>
</dbReference>
<keyword evidence="9" id="KW-1185">Reference proteome</keyword>
<organism evidence="8 9">
    <name type="scientific">Mucor plumbeus</name>
    <dbReference type="NCBI Taxonomy" id="97098"/>
    <lineage>
        <taxon>Eukaryota</taxon>
        <taxon>Fungi</taxon>
        <taxon>Fungi incertae sedis</taxon>
        <taxon>Mucoromycota</taxon>
        <taxon>Mucoromycotina</taxon>
        <taxon>Mucoromycetes</taxon>
        <taxon>Mucorales</taxon>
        <taxon>Mucorineae</taxon>
        <taxon>Mucoraceae</taxon>
        <taxon>Mucor</taxon>
    </lineage>
</organism>
<dbReference type="SUPFAM" id="SSF53098">
    <property type="entry name" value="Ribonuclease H-like"/>
    <property type="match status" value="1"/>
</dbReference>
<dbReference type="GO" id="GO:0003676">
    <property type="term" value="F:nucleic acid binding"/>
    <property type="evidence" value="ECO:0007669"/>
    <property type="project" value="InterPro"/>
</dbReference>
<evidence type="ECO:0000256" key="1">
    <source>
        <dbReference type="ARBA" id="ARBA00004123"/>
    </source>
</evidence>
<protein>
    <recommendedName>
        <fullName evidence="7">Exonuclease domain-containing protein</fullName>
    </recommendedName>
</protein>
<gene>
    <name evidence="8" type="ORF">INT46_007749</name>
</gene>
<comment type="subcellular location">
    <subcellularLocation>
        <location evidence="1">Nucleus</location>
    </subcellularLocation>
</comment>
<dbReference type="CDD" id="cd06145">
    <property type="entry name" value="REX1_like"/>
    <property type="match status" value="1"/>
</dbReference>
<dbReference type="InterPro" id="IPR013520">
    <property type="entry name" value="Ribonucl_H"/>
</dbReference>
<dbReference type="FunFam" id="3.30.420.10:FF:000031">
    <property type="entry name" value="RNA exonuclease 1"/>
    <property type="match status" value="1"/>
</dbReference>
<dbReference type="PANTHER" id="PTHR12801">
    <property type="entry name" value="RNA EXONUCLEASE REXO1 / RECO3 FAMILY MEMBER-RELATED"/>
    <property type="match status" value="1"/>
</dbReference>
<dbReference type="Proteomes" id="UP000650833">
    <property type="component" value="Unassembled WGS sequence"/>
</dbReference>
<evidence type="ECO:0000313" key="8">
    <source>
        <dbReference type="EMBL" id="KAG2201598.1"/>
    </source>
</evidence>
<dbReference type="InterPro" id="IPR012337">
    <property type="entry name" value="RNaseH-like_sf"/>
</dbReference>
<evidence type="ECO:0000313" key="9">
    <source>
        <dbReference type="Proteomes" id="UP000650833"/>
    </source>
</evidence>
<keyword evidence="6" id="KW-0539">Nucleus</keyword>
<dbReference type="PANTHER" id="PTHR12801:SF115">
    <property type="entry name" value="FI18136P1-RELATED"/>
    <property type="match status" value="1"/>
</dbReference>
<dbReference type="GO" id="GO:0005634">
    <property type="term" value="C:nucleus"/>
    <property type="evidence" value="ECO:0007669"/>
    <property type="project" value="UniProtKB-SubCell"/>
</dbReference>
<dbReference type="EMBL" id="JAEPRC010000280">
    <property type="protein sequence ID" value="KAG2201598.1"/>
    <property type="molecule type" value="Genomic_DNA"/>
</dbReference>
<dbReference type="InterPro" id="IPR036397">
    <property type="entry name" value="RNaseH_sf"/>
</dbReference>
<evidence type="ECO:0000256" key="2">
    <source>
        <dbReference type="ARBA" id="ARBA00006357"/>
    </source>
</evidence>
<evidence type="ECO:0000256" key="5">
    <source>
        <dbReference type="ARBA" id="ARBA00022839"/>
    </source>
</evidence>
<comment type="similarity">
    <text evidence="2">Belongs to the REXO1/REXO3 family.</text>
</comment>
<accession>A0A8H7R1H4</accession>
<dbReference type="InterPro" id="IPR034922">
    <property type="entry name" value="REX1-like_exo"/>
</dbReference>
<dbReference type="OrthoDB" id="206335at2759"/>